<feature type="domain" description="Methyltransferase type 11" evidence="1">
    <location>
        <begin position="33"/>
        <end position="100"/>
    </location>
</feature>
<dbReference type="InParanoid" id="T1FCB9"/>
<proteinExistence type="predicted"/>
<dbReference type="Pfam" id="PF08241">
    <property type="entry name" value="Methyltransf_11"/>
    <property type="match status" value="1"/>
</dbReference>
<evidence type="ECO:0000313" key="3">
    <source>
        <dbReference type="EnsemblMetazoa" id="HelroP177826"/>
    </source>
</evidence>
<dbReference type="AlphaFoldDB" id="T1FCB9"/>
<name>T1FCB9_HELRO</name>
<dbReference type="Gene3D" id="3.40.50.150">
    <property type="entry name" value="Vaccinia Virus protein VP39"/>
    <property type="match status" value="1"/>
</dbReference>
<dbReference type="CDD" id="cd02440">
    <property type="entry name" value="AdoMet_MTases"/>
    <property type="match status" value="1"/>
</dbReference>
<protein>
    <recommendedName>
        <fullName evidence="1">Methyltransferase type 11 domain-containing protein</fullName>
    </recommendedName>
</protein>
<evidence type="ECO:0000313" key="4">
    <source>
        <dbReference type="Proteomes" id="UP000015101"/>
    </source>
</evidence>
<reference evidence="3" key="3">
    <citation type="submission" date="2015-06" db="UniProtKB">
        <authorList>
            <consortium name="EnsemblMetazoa"/>
        </authorList>
    </citation>
    <scope>IDENTIFICATION</scope>
</reference>
<dbReference type="Proteomes" id="UP000015101">
    <property type="component" value="Unassembled WGS sequence"/>
</dbReference>
<dbReference type="EMBL" id="KB097304">
    <property type="protein sequence ID" value="ESN97763.1"/>
    <property type="molecule type" value="Genomic_DNA"/>
</dbReference>
<dbReference type="SUPFAM" id="SSF53335">
    <property type="entry name" value="S-adenosyl-L-methionine-dependent methyltransferases"/>
    <property type="match status" value="1"/>
</dbReference>
<dbReference type="InterPro" id="IPR029063">
    <property type="entry name" value="SAM-dependent_MTases_sf"/>
</dbReference>
<dbReference type="HOGENOM" id="CLU_093975_0_0_1"/>
<dbReference type="GeneID" id="20206468"/>
<sequence>MDANENQECWKTTPNLTKFTAVEKDVSCMRELEQNVKKYLPGDIMVDLHLAPAQKWQGPLEKADLVFSIHSIYYFKEEDRKVIFENCFNKWLKPNGKLFILMNKDKFDTPTPYYLNDIFRETGRVPLIESYIVKKELLKLGCTIDRSFHYQYYQDLQAGYDHAVPFVMIHANPPYENEEVPKKAIMKLIKRGNKGYASGTMFSVIEKY</sequence>
<dbReference type="InterPro" id="IPR013216">
    <property type="entry name" value="Methyltransf_11"/>
</dbReference>
<gene>
    <name evidence="3" type="primary">20206468</name>
    <name evidence="2" type="ORF">HELRODRAFT_177826</name>
</gene>
<reference evidence="2 4" key="2">
    <citation type="journal article" date="2013" name="Nature">
        <title>Insights into bilaterian evolution from three spiralian genomes.</title>
        <authorList>
            <person name="Simakov O."/>
            <person name="Marletaz F."/>
            <person name="Cho S.J."/>
            <person name="Edsinger-Gonzales E."/>
            <person name="Havlak P."/>
            <person name="Hellsten U."/>
            <person name="Kuo D.H."/>
            <person name="Larsson T."/>
            <person name="Lv J."/>
            <person name="Arendt D."/>
            <person name="Savage R."/>
            <person name="Osoegawa K."/>
            <person name="de Jong P."/>
            <person name="Grimwood J."/>
            <person name="Chapman J.A."/>
            <person name="Shapiro H."/>
            <person name="Aerts A."/>
            <person name="Otillar R.P."/>
            <person name="Terry A.Y."/>
            <person name="Boore J.L."/>
            <person name="Grigoriev I.V."/>
            <person name="Lindberg D.R."/>
            <person name="Seaver E.C."/>
            <person name="Weisblat D.A."/>
            <person name="Putnam N.H."/>
            <person name="Rokhsar D.S."/>
        </authorList>
    </citation>
    <scope>NUCLEOTIDE SEQUENCE</scope>
</reference>
<dbReference type="EnsemblMetazoa" id="HelroT177826">
    <property type="protein sequence ID" value="HelroP177826"/>
    <property type="gene ID" value="HelroG177826"/>
</dbReference>
<dbReference type="KEGG" id="hro:HELRODRAFT_177826"/>
<evidence type="ECO:0000259" key="1">
    <source>
        <dbReference type="Pfam" id="PF08241"/>
    </source>
</evidence>
<dbReference type="EMBL" id="AMQM01006202">
    <property type="status" value="NOT_ANNOTATED_CDS"/>
    <property type="molecule type" value="Genomic_DNA"/>
</dbReference>
<organism evidence="3 4">
    <name type="scientific">Helobdella robusta</name>
    <name type="common">Californian leech</name>
    <dbReference type="NCBI Taxonomy" id="6412"/>
    <lineage>
        <taxon>Eukaryota</taxon>
        <taxon>Metazoa</taxon>
        <taxon>Spiralia</taxon>
        <taxon>Lophotrochozoa</taxon>
        <taxon>Annelida</taxon>
        <taxon>Clitellata</taxon>
        <taxon>Hirudinea</taxon>
        <taxon>Rhynchobdellida</taxon>
        <taxon>Glossiphoniidae</taxon>
        <taxon>Helobdella</taxon>
    </lineage>
</organism>
<dbReference type="CTD" id="20206468"/>
<evidence type="ECO:0000313" key="2">
    <source>
        <dbReference type="EMBL" id="ESN97763.1"/>
    </source>
</evidence>
<dbReference type="GO" id="GO:0008757">
    <property type="term" value="F:S-adenosylmethionine-dependent methyltransferase activity"/>
    <property type="evidence" value="ECO:0007669"/>
    <property type="project" value="InterPro"/>
</dbReference>
<keyword evidence="4" id="KW-1185">Reference proteome</keyword>
<accession>T1FCB9</accession>
<reference evidence="4" key="1">
    <citation type="submission" date="2012-12" db="EMBL/GenBank/DDBJ databases">
        <authorList>
            <person name="Hellsten U."/>
            <person name="Grimwood J."/>
            <person name="Chapman J.A."/>
            <person name="Shapiro H."/>
            <person name="Aerts A."/>
            <person name="Otillar R.P."/>
            <person name="Terry A.Y."/>
            <person name="Boore J.L."/>
            <person name="Simakov O."/>
            <person name="Marletaz F."/>
            <person name="Cho S.-J."/>
            <person name="Edsinger-Gonzales E."/>
            <person name="Havlak P."/>
            <person name="Kuo D.-H."/>
            <person name="Larsson T."/>
            <person name="Lv J."/>
            <person name="Arendt D."/>
            <person name="Savage R."/>
            <person name="Osoegawa K."/>
            <person name="de Jong P."/>
            <person name="Lindberg D.R."/>
            <person name="Seaver E.C."/>
            <person name="Weisblat D.A."/>
            <person name="Putnam N.H."/>
            <person name="Grigoriev I.V."/>
            <person name="Rokhsar D.S."/>
        </authorList>
    </citation>
    <scope>NUCLEOTIDE SEQUENCE</scope>
</reference>
<dbReference type="RefSeq" id="XP_009024219.1">
    <property type="nucleotide sequence ID" value="XM_009025971.1"/>
</dbReference>